<evidence type="ECO:0000313" key="1">
    <source>
        <dbReference type="EMBL" id="XDG30971.1"/>
    </source>
</evidence>
<name>A0AB39AJT3_9CAUD</name>
<organism evidence="1">
    <name type="scientific">Vibrio phage P018-4</name>
    <dbReference type="NCBI Taxonomy" id="3229728"/>
    <lineage>
        <taxon>Viruses</taxon>
        <taxon>Duplodnaviria</taxon>
        <taxon>Heunggongvirae</taxon>
        <taxon>Uroviricota</taxon>
        <taxon>Caudoviricetes</taxon>
    </lineage>
</organism>
<reference evidence="1" key="1">
    <citation type="submission" date="2024-06" db="EMBL/GenBank/DDBJ databases">
        <authorList>
            <person name="Yang R."/>
        </authorList>
    </citation>
    <scope>NUCLEOTIDE SEQUENCE</scope>
</reference>
<sequence length="219" mass="25892">MKYNISKKQLINQLEKLYSDVEVEIVKHDNLVDSINFEKEEEAEQNKREAVEKYKALPDDWWKHFTETREVKSSDKLLFNESRLSTYFMWDFAEKYLKDIDKDLTIDNYPLSSYGYCDSLFSDNFALIPVDITEDLDILSVVEWDKNWRGSLRSSETRYTIKYNKTIMLLAKKDRGDLDSLGMLLDKLKNLPPYITEVTLEDNEIDLMNKLIGKENIND</sequence>
<proteinExistence type="predicted"/>
<protein>
    <submittedName>
        <fullName evidence="1">Uncharacterized protein</fullName>
    </submittedName>
</protein>
<dbReference type="EMBL" id="PP934186">
    <property type="protein sequence ID" value="XDG30971.1"/>
    <property type="molecule type" value="Genomic_DNA"/>
</dbReference>
<accession>A0AB39AJT3</accession>